<dbReference type="Proteomes" id="UP000288805">
    <property type="component" value="Unassembled WGS sequence"/>
</dbReference>
<organism evidence="1 2">
    <name type="scientific">Vitis vinifera</name>
    <name type="common">Grape</name>
    <dbReference type="NCBI Taxonomy" id="29760"/>
    <lineage>
        <taxon>Eukaryota</taxon>
        <taxon>Viridiplantae</taxon>
        <taxon>Streptophyta</taxon>
        <taxon>Embryophyta</taxon>
        <taxon>Tracheophyta</taxon>
        <taxon>Spermatophyta</taxon>
        <taxon>Magnoliopsida</taxon>
        <taxon>eudicotyledons</taxon>
        <taxon>Gunneridae</taxon>
        <taxon>Pentapetalae</taxon>
        <taxon>rosids</taxon>
        <taxon>Vitales</taxon>
        <taxon>Vitaceae</taxon>
        <taxon>Viteae</taxon>
        <taxon>Vitis</taxon>
    </lineage>
</organism>
<comment type="caution">
    <text evidence="1">The sequence shown here is derived from an EMBL/GenBank/DDBJ whole genome shotgun (WGS) entry which is preliminary data.</text>
</comment>
<evidence type="ECO:0000313" key="2">
    <source>
        <dbReference type="Proteomes" id="UP000288805"/>
    </source>
</evidence>
<proteinExistence type="predicted"/>
<sequence>MGDLLGSPRVAPLFPFYDGISMIYVRTCRANSGDRTPIRAPKRESNRTDRKNVQILRGAHRPIWTNIPGYSHNNTSVKTSFPPISFYPTH</sequence>
<protein>
    <submittedName>
        <fullName evidence="1">Uncharacterized protein</fullName>
    </submittedName>
</protein>
<dbReference type="AlphaFoldDB" id="A0A438HM29"/>
<evidence type="ECO:0000313" key="1">
    <source>
        <dbReference type="EMBL" id="RVW85555.1"/>
    </source>
</evidence>
<accession>A0A438HM29</accession>
<gene>
    <name evidence="1" type="ORF">CK203_044053</name>
</gene>
<reference evidence="1 2" key="1">
    <citation type="journal article" date="2018" name="PLoS Genet.">
        <title>Population sequencing reveals clonal diversity and ancestral inbreeding in the grapevine cultivar Chardonnay.</title>
        <authorList>
            <person name="Roach M.J."/>
            <person name="Johnson D.L."/>
            <person name="Bohlmann J."/>
            <person name="van Vuuren H.J."/>
            <person name="Jones S.J."/>
            <person name="Pretorius I.S."/>
            <person name="Schmidt S.A."/>
            <person name="Borneman A.R."/>
        </authorList>
    </citation>
    <scope>NUCLEOTIDE SEQUENCE [LARGE SCALE GENOMIC DNA]</scope>
    <source>
        <strain evidence="2">cv. Chardonnay</strain>
        <tissue evidence="1">Leaf</tissue>
    </source>
</reference>
<name>A0A438HM29_VITVI</name>
<dbReference type="EMBL" id="QGNW01000203">
    <property type="protein sequence ID" value="RVW85555.1"/>
    <property type="molecule type" value="Genomic_DNA"/>
</dbReference>